<feature type="domain" description="Peptidase S8/S53" evidence="7">
    <location>
        <begin position="207"/>
        <end position="405"/>
    </location>
</feature>
<dbReference type="PROSITE" id="PS51257">
    <property type="entry name" value="PROKAR_LIPOPROTEIN"/>
    <property type="match status" value="1"/>
</dbReference>
<feature type="active site" description="Charge relay system" evidence="5">
    <location>
        <position position="216"/>
    </location>
</feature>
<dbReference type="InterPro" id="IPR000209">
    <property type="entry name" value="Peptidase_S8/S53_dom"/>
</dbReference>
<dbReference type="PRINTS" id="PR00723">
    <property type="entry name" value="SUBTILISIN"/>
</dbReference>
<dbReference type="PROSITE" id="PS51892">
    <property type="entry name" value="SUBTILASE"/>
    <property type="match status" value="1"/>
</dbReference>
<keyword evidence="6" id="KW-0732">Signal</keyword>
<evidence type="ECO:0000256" key="2">
    <source>
        <dbReference type="ARBA" id="ARBA00022670"/>
    </source>
</evidence>
<feature type="active site" description="Charge relay system" evidence="5">
    <location>
        <position position="396"/>
    </location>
</feature>
<dbReference type="InterPro" id="IPR023828">
    <property type="entry name" value="Peptidase_S8_Ser-AS"/>
</dbReference>
<feature type="chain" id="PRO_5045982177" description="Peptidase S8/S53 domain-containing protein" evidence="6">
    <location>
        <begin position="25"/>
        <end position="445"/>
    </location>
</feature>
<dbReference type="CDD" id="cd05561">
    <property type="entry name" value="Peptidases_S8_4"/>
    <property type="match status" value="1"/>
</dbReference>
<keyword evidence="9" id="KW-1185">Reference proteome</keyword>
<dbReference type="SUPFAM" id="SSF52743">
    <property type="entry name" value="Subtilisin-like"/>
    <property type="match status" value="1"/>
</dbReference>
<dbReference type="Proteomes" id="UP001500827">
    <property type="component" value="Unassembled WGS sequence"/>
</dbReference>
<feature type="active site" description="Charge relay system" evidence="5">
    <location>
        <position position="244"/>
    </location>
</feature>
<comment type="caution">
    <text evidence="8">The sequence shown here is derived from an EMBL/GenBank/DDBJ whole genome shotgun (WGS) entry which is preliminary data.</text>
</comment>
<evidence type="ECO:0000256" key="3">
    <source>
        <dbReference type="ARBA" id="ARBA00022801"/>
    </source>
</evidence>
<evidence type="ECO:0000313" key="9">
    <source>
        <dbReference type="Proteomes" id="UP001500827"/>
    </source>
</evidence>
<dbReference type="EMBL" id="BAABBM010000001">
    <property type="protein sequence ID" value="GAA3893983.1"/>
    <property type="molecule type" value="Genomic_DNA"/>
</dbReference>
<reference evidence="9" key="1">
    <citation type="journal article" date="2019" name="Int. J. Syst. Evol. Microbiol.">
        <title>The Global Catalogue of Microorganisms (GCM) 10K type strain sequencing project: providing services to taxonomists for standard genome sequencing and annotation.</title>
        <authorList>
            <consortium name="The Broad Institute Genomics Platform"/>
            <consortium name="The Broad Institute Genome Sequencing Center for Infectious Disease"/>
            <person name="Wu L."/>
            <person name="Ma J."/>
        </authorList>
    </citation>
    <scope>NUCLEOTIDE SEQUENCE [LARGE SCALE GENOMIC DNA]</scope>
    <source>
        <strain evidence="9">JCM 17543</strain>
    </source>
</reference>
<dbReference type="InterPro" id="IPR015500">
    <property type="entry name" value="Peptidase_S8_subtilisin-rel"/>
</dbReference>
<evidence type="ECO:0000256" key="6">
    <source>
        <dbReference type="SAM" id="SignalP"/>
    </source>
</evidence>
<gene>
    <name evidence="8" type="ORF">GCM10022276_11490</name>
</gene>
<dbReference type="PROSITE" id="PS00138">
    <property type="entry name" value="SUBTILASE_SER"/>
    <property type="match status" value="1"/>
</dbReference>
<proteinExistence type="inferred from homology"/>
<organism evidence="8 9">
    <name type="scientific">Sphingomonas limnosediminicola</name>
    <dbReference type="NCBI Taxonomy" id="940133"/>
    <lineage>
        <taxon>Bacteria</taxon>
        <taxon>Pseudomonadati</taxon>
        <taxon>Pseudomonadota</taxon>
        <taxon>Alphaproteobacteria</taxon>
        <taxon>Sphingomonadales</taxon>
        <taxon>Sphingomonadaceae</taxon>
        <taxon>Sphingomonas</taxon>
    </lineage>
</organism>
<feature type="signal peptide" evidence="6">
    <location>
        <begin position="1"/>
        <end position="24"/>
    </location>
</feature>
<keyword evidence="3 5" id="KW-0378">Hydrolase</keyword>
<evidence type="ECO:0000256" key="1">
    <source>
        <dbReference type="ARBA" id="ARBA00011073"/>
    </source>
</evidence>
<accession>A0ABP7L447</accession>
<protein>
    <recommendedName>
        <fullName evidence="7">Peptidase S8/S53 domain-containing protein</fullName>
    </recommendedName>
</protein>
<dbReference type="PANTHER" id="PTHR43806:SF11">
    <property type="entry name" value="CEREVISIN-RELATED"/>
    <property type="match status" value="1"/>
</dbReference>
<evidence type="ECO:0000256" key="4">
    <source>
        <dbReference type="ARBA" id="ARBA00022825"/>
    </source>
</evidence>
<dbReference type="InterPro" id="IPR036852">
    <property type="entry name" value="Peptidase_S8/S53_dom_sf"/>
</dbReference>
<evidence type="ECO:0000313" key="8">
    <source>
        <dbReference type="EMBL" id="GAA3893983.1"/>
    </source>
</evidence>
<evidence type="ECO:0000256" key="5">
    <source>
        <dbReference type="PROSITE-ProRule" id="PRU01240"/>
    </source>
</evidence>
<evidence type="ECO:0000259" key="7">
    <source>
        <dbReference type="Pfam" id="PF00082"/>
    </source>
</evidence>
<dbReference type="Pfam" id="PF00082">
    <property type="entry name" value="Peptidase_S8"/>
    <property type="match status" value="1"/>
</dbReference>
<sequence>MSRFVRHLLCTALAISACAGGAGAQLLGQLALPPVGVPGPVSNLPVTGPVLQDVLGSPEVRQQVVRPTLDRVQGLPQTVADAGPSVLADLRKMRLVELIRENQDALEADDRGQPARRGVLITIDPDLASLQLASRAGFAVIAQDVEPALGIRLVKLAVPSRMSLREAMRKLRSAVPQMQVDYDHVFEPAGGSLMPLTAGLASLAGAGSGRVIGMIDGGVASHPSLAGAAIEQNGFAGAPKPTGHGTAVASLLVGSQGPFRGAATKAKLYVADVYGGSRAAGSASAIVPALGWLASHGVQVINISLVGPQNGVVARAIDAVQRRGIRVVAAVGNDGPAAPPQFPASYPGVIAVTAVDARGHALPEAGKAIHLDFAAPGADMAAALPGQGYARVRGTSFAAPLAAARLLVAGSPERLASEARRGSGRIGRGIVCFECRIDPKMVGVK</sequence>
<keyword evidence="4 5" id="KW-0720">Serine protease</keyword>
<keyword evidence="2 5" id="KW-0645">Protease</keyword>
<dbReference type="RefSeq" id="WP_344698726.1">
    <property type="nucleotide sequence ID" value="NZ_BAABBM010000001.1"/>
</dbReference>
<dbReference type="InterPro" id="IPR050131">
    <property type="entry name" value="Peptidase_S8_subtilisin-like"/>
</dbReference>
<comment type="similarity">
    <text evidence="1 5">Belongs to the peptidase S8 family.</text>
</comment>
<name>A0ABP7L447_9SPHN</name>
<dbReference type="Gene3D" id="3.40.50.200">
    <property type="entry name" value="Peptidase S8/S53 domain"/>
    <property type="match status" value="1"/>
</dbReference>
<dbReference type="PANTHER" id="PTHR43806">
    <property type="entry name" value="PEPTIDASE S8"/>
    <property type="match status" value="1"/>
</dbReference>